<dbReference type="GeneID" id="63779609"/>
<protein>
    <submittedName>
        <fullName evidence="2">Uncharacterized protein</fullName>
    </submittedName>
</protein>
<keyword evidence="1" id="KW-0812">Transmembrane</keyword>
<dbReference type="STRING" id="1141098.A0A1Y2EI75"/>
<accession>A0A1Y2EI75</accession>
<organism evidence="2 3">
    <name type="scientific">Pseudomassariella vexata</name>
    <dbReference type="NCBI Taxonomy" id="1141098"/>
    <lineage>
        <taxon>Eukaryota</taxon>
        <taxon>Fungi</taxon>
        <taxon>Dikarya</taxon>
        <taxon>Ascomycota</taxon>
        <taxon>Pezizomycotina</taxon>
        <taxon>Sordariomycetes</taxon>
        <taxon>Xylariomycetidae</taxon>
        <taxon>Amphisphaeriales</taxon>
        <taxon>Pseudomassariaceae</taxon>
        <taxon>Pseudomassariella</taxon>
    </lineage>
</organism>
<feature type="transmembrane region" description="Helical" evidence="1">
    <location>
        <begin position="241"/>
        <end position="259"/>
    </location>
</feature>
<keyword evidence="1" id="KW-0472">Membrane</keyword>
<dbReference type="RefSeq" id="XP_040720445.1">
    <property type="nucleotide sequence ID" value="XM_040863397.1"/>
</dbReference>
<evidence type="ECO:0000313" key="2">
    <source>
        <dbReference type="EMBL" id="ORY70495.1"/>
    </source>
</evidence>
<keyword evidence="3" id="KW-1185">Reference proteome</keyword>
<evidence type="ECO:0000313" key="3">
    <source>
        <dbReference type="Proteomes" id="UP000193689"/>
    </source>
</evidence>
<dbReference type="OrthoDB" id="16820at2759"/>
<gene>
    <name evidence="2" type="ORF">BCR38DRAFT_481626</name>
</gene>
<feature type="transmembrane region" description="Helical" evidence="1">
    <location>
        <begin position="271"/>
        <end position="295"/>
    </location>
</feature>
<reference evidence="2 3" key="1">
    <citation type="submission" date="2016-07" db="EMBL/GenBank/DDBJ databases">
        <title>Pervasive Adenine N6-methylation of Active Genes in Fungi.</title>
        <authorList>
            <consortium name="DOE Joint Genome Institute"/>
            <person name="Mondo S.J."/>
            <person name="Dannebaum R.O."/>
            <person name="Kuo R.C."/>
            <person name="Labutti K."/>
            <person name="Haridas S."/>
            <person name="Kuo A."/>
            <person name="Salamov A."/>
            <person name="Ahrendt S.R."/>
            <person name="Lipzen A."/>
            <person name="Sullivan W."/>
            <person name="Andreopoulos W.B."/>
            <person name="Clum A."/>
            <person name="Lindquist E."/>
            <person name="Daum C."/>
            <person name="Ramamoorthy G.K."/>
            <person name="Gryganskyi A."/>
            <person name="Culley D."/>
            <person name="Magnuson J.K."/>
            <person name="James T.Y."/>
            <person name="O'Malley M.A."/>
            <person name="Stajich J.E."/>
            <person name="Spatafora J.W."/>
            <person name="Visel A."/>
            <person name="Grigoriev I.V."/>
        </authorList>
    </citation>
    <scope>NUCLEOTIDE SEQUENCE [LARGE SCALE GENOMIC DNA]</scope>
    <source>
        <strain evidence="2 3">CBS 129021</strain>
    </source>
</reference>
<comment type="caution">
    <text evidence="2">The sequence shown here is derived from an EMBL/GenBank/DDBJ whole genome shotgun (WGS) entry which is preliminary data.</text>
</comment>
<feature type="transmembrane region" description="Helical" evidence="1">
    <location>
        <begin position="16"/>
        <end position="35"/>
    </location>
</feature>
<feature type="transmembrane region" description="Helical" evidence="1">
    <location>
        <begin position="136"/>
        <end position="155"/>
    </location>
</feature>
<keyword evidence="1" id="KW-1133">Transmembrane helix</keyword>
<evidence type="ECO:0000256" key="1">
    <source>
        <dbReference type="SAM" id="Phobius"/>
    </source>
</evidence>
<dbReference type="InParanoid" id="A0A1Y2EI75"/>
<dbReference type="AlphaFoldDB" id="A0A1Y2EI75"/>
<dbReference type="EMBL" id="MCFJ01000002">
    <property type="protein sequence ID" value="ORY70495.1"/>
    <property type="molecule type" value="Genomic_DNA"/>
</dbReference>
<proteinExistence type="predicted"/>
<sequence>METRTTATPSPQNRPLTPLLVLLFIFLGAAGAWLLRIDPIQHDVPRNFQSVVASGKLEDGSQLKQHFTGLTVIYDTLANLVAAFAAGPTAVWAIFYQTLGGTAIIPLYYAAYEYTSRNDDYYQSGRALDLLSAKSILPATVLAYLIPTIAMYIPFQDPSITQNLIAFWQITPLRIGADRKYLNQIYYAAFVVTAVTHLVLVYICLTSNDPQTKLGYVFLPSKETLKDGVTMGLHYIFQWDFWGIAGSSLLWCWFVVFDVQRLLGSSSVCGVAQAGLVIGVMAVVLGPGAAMAAVWKWKEDKLVGIEEKALRKKN</sequence>
<feature type="transmembrane region" description="Helical" evidence="1">
    <location>
        <begin position="185"/>
        <end position="205"/>
    </location>
</feature>
<dbReference type="Proteomes" id="UP000193689">
    <property type="component" value="Unassembled WGS sequence"/>
</dbReference>
<name>A0A1Y2EI75_9PEZI</name>